<reference evidence="2" key="1">
    <citation type="submission" date="2022-07" db="EMBL/GenBank/DDBJ databases">
        <title>Phylogenomic reconstructions and comparative analyses of Kickxellomycotina fungi.</title>
        <authorList>
            <person name="Reynolds N.K."/>
            <person name="Stajich J.E."/>
            <person name="Barry K."/>
            <person name="Grigoriev I.V."/>
            <person name="Crous P."/>
            <person name="Smith M.E."/>
        </authorList>
    </citation>
    <scope>NUCLEOTIDE SEQUENCE</scope>
    <source>
        <strain evidence="2">NRRL 1565</strain>
    </source>
</reference>
<accession>A0A9W8HWM6</accession>
<feature type="compositionally biased region" description="Low complexity" evidence="1">
    <location>
        <begin position="107"/>
        <end position="126"/>
    </location>
</feature>
<evidence type="ECO:0000313" key="3">
    <source>
        <dbReference type="Proteomes" id="UP001140094"/>
    </source>
</evidence>
<dbReference type="EMBL" id="JANBUO010002373">
    <property type="protein sequence ID" value="KAJ2794882.1"/>
    <property type="molecule type" value="Genomic_DNA"/>
</dbReference>
<name>A0A9W8HWM6_9FUNG</name>
<dbReference type="GO" id="GO:0005634">
    <property type="term" value="C:nucleus"/>
    <property type="evidence" value="ECO:0007669"/>
    <property type="project" value="TreeGrafter"/>
</dbReference>
<sequence>MYLDKHSAATSVVDSGGDVGMRQNRTDEPMYTAKQPTQQSQAHPQPFQFPQQQQQQQQPEYASSAPHATMPPAGYPTYNNPGSVGHEMGGYATYASAPHHTNPYTVPQSQPQPQPQQQYQPQQQPQQQPPPVIWPSHLAPPYSDYEKWKAESEKQPTHAGSEKHHTPATSTKAGTANVSTANGLLNCLKDSIHSVTFADAMPVITILGAAFAHHYRFRKSEHVKPYSRSRWVKYVNNALFAYNIYTFAIDNGFIKREDTAKREMSWDERHLAEDLTTSNVRSRGIDSGEVDIEQTLQAILGSLFVSNRGNNLMDQFDDRWAVHRATAEYFYDTVYCRKSNLCNANAQVLGGAAAIRALQSESQMAMQQQYVPHSKPEHMVMGMALSEADALLSHKSAVDMLTVDETLENVGRIALATIIKIKIDQEWQSVGPYNAY</sequence>
<dbReference type="GO" id="GO:0043565">
    <property type="term" value="F:sequence-specific DNA binding"/>
    <property type="evidence" value="ECO:0007669"/>
    <property type="project" value="TreeGrafter"/>
</dbReference>
<gene>
    <name evidence="2" type="ORF">H4R20_006074</name>
</gene>
<dbReference type="Proteomes" id="UP001140094">
    <property type="component" value="Unassembled WGS sequence"/>
</dbReference>
<dbReference type="PANTHER" id="PTHR14312">
    <property type="entry name" value="CREB/ATF BZIP TRANSCRIPTION FACTOR"/>
    <property type="match status" value="1"/>
</dbReference>
<comment type="caution">
    <text evidence="2">The sequence shown here is derived from an EMBL/GenBank/DDBJ whole genome shotgun (WGS) entry which is preliminary data.</text>
</comment>
<feature type="region of interest" description="Disordered" evidence="1">
    <location>
        <begin position="1"/>
        <end position="174"/>
    </location>
</feature>
<organism evidence="2 3">
    <name type="scientific">Coemansia guatemalensis</name>
    <dbReference type="NCBI Taxonomy" id="2761395"/>
    <lineage>
        <taxon>Eukaryota</taxon>
        <taxon>Fungi</taxon>
        <taxon>Fungi incertae sedis</taxon>
        <taxon>Zoopagomycota</taxon>
        <taxon>Kickxellomycotina</taxon>
        <taxon>Kickxellomycetes</taxon>
        <taxon>Kickxellales</taxon>
        <taxon>Kickxellaceae</taxon>
        <taxon>Coemansia</taxon>
    </lineage>
</organism>
<feature type="compositionally biased region" description="Low complexity" evidence="1">
    <location>
        <begin position="38"/>
        <end position="59"/>
    </location>
</feature>
<evidence type="ECO:0000313" key="2">
    <source>
        <dbReference type="EMBL" id="KAJ2794882.1"/>
    </source>
</evidence>
<dbReference type="GO" id="GO:0010468">
    <property type="term" value="P:regulation of gene expression"/>
    <property type="evidence" value="ECO:0007669"/>
    <property type="project" value="TreeGrafter"/>
</dbReference>
<proteinExistence type="predicted"/>
<dbReference type="OrthoDB" id="5598769at2759"/>
<keyword evidence="3" id="KW-1185">Reference proteome</keyword>
<protein>
    <submittedName>
        <fullName evidence="2">Uncharacterized protein</fullName>
    </submittedName>
</protein>
<dbReference type="PANTHER" id="PTHR14312:SF1">
    <property type="entry name" value="BASIC-LEUCINE ZIPPER TRANSCRIPTION FACTOR A"/>
    <property type="match status" value="1"/>
</dbReference>
<evidence type="ECO:0000256" key="1">
    <source>
        <dbReference type="SAM" id="MobiDB-lite"/>
    </source>
</evidence>
<feature type="compositionally biased region" description="Basic and acidic residues" evidence="1">
    <location>
        <begin position="144"/>
        <end position="165"/>
    </location>
</feature>
<dbReference type="AlphaFoldDB" id="A0A9W8HWM6"/>